<accession>A0A382ULT4</accession>
<protein>
    <recommendedName>
        <fullName evidence="7">DUF559 domain-containing protein</fullName>
    </recommendedName>
</protein>
<proteinExistence type="predicted"/>
<dbReference type="SUPFAM" id="SSF52980">
    <property type="entry name" value="Restriction endonuclease-like"/>
    <property type="match status" value="1"/>
</dbReference>
<evidence type="ECO:0000256" key="2">
    <source>
        <dbReference type="ARBA" id="ARBA00022759"/>
    </source>
</evidence>
<gene>
    <name evidence="6" type="ORF">METZ01_LOCUS388077</name>
</gene>
<keyword evidence="3" id="KW-0227">DNA damage</keyword>
<dbReference type="InterPro" id="IPR011335">
    <property type="entry name" value="Restrct_endonuc-II-like"/>
</dbReference>
<evidence type="ECO:0008006" key="7">
    <source>
        <dbReference type="Google" id="ProtNLM"/>
    </source>
</evidence>
<keyword evidence="5" id="KW-0234">DNA repair</keyword>
<keyword evidence="2" id="KW-0255">Endonuclease</keyword>
<dbReference type="NCBIfam" id="TIGR00632">
    <property type="entry name" value="vsr"/>
    <property type="match status" value="1"/>
</dbReference>
<dbReference type="GO" id="GO:0016787">
    <property type="term" value="F:hydrolase activity"/>
    <property type="evidence" value="ECO:0007669"/>
    <property type="project" value="UniProtKB-KW"/>
</dbReference>
<evidence type="ECO:0000256" key="5">
    <source>
        <dbReference type="ARBA" id="ARBA00023204"/>
    </source>
</evidence>
<keyword evidence="4" id="KW-0378">Hydrolase</keyword>
<name>A0A382ULT4_9ZZZZ</name>
<evidence type="ECO:0000256" key="3">
    <source>
        <dbReference type="ARBA" id="ARBA00022763"/>
    </source>
</evidence>
<dbReference type="Gene3D" id="3.40.960.10">
    <property type="entry name" value="VSR Endonuclease"/>
    <property type="match status" value="1"/>
</dbReference>
<keyword evidence="1" id="KW-0540">Nuclease</keyword>
<evidence type="ECO:0000256" key="1">
    <source>
        <dbReference type="ARBA" id="ARBA00022722"/>
    </source>
</evidence>
<reference evidence="6" key="1">
    <citation type="submission" date="2018-05" db="EMBL/GenBank/DDBJ databases">
        <authorList>
            <person name="Lanie J.A."/>
            <person name="Ng W.-L."/>
            <person name="Kazmierczak K.M."/>
            <person name="Andrzejewski T.M."/>
            <person name="Davidsen T.M."/>
            <person name="Wayne K.J."/>
            <person name="Tettelin H."/>
            <person name="Glass J.I."/>
            <person name="Rusch D."/>
            <person name="Podicherti R."/>
            <person name="Tsui H.-C.T."/>
            <person name="Winkler M.E."/>
        </authorList>
    </citation>
    <scope>NUCLEOTIDE SEQUENCE</scope>
</reference>
<dbReference type="Pfam" id="PF03852">
    <property type="entry name" value="Vsr"/>
    <property type="match status" value="1"/>
</dbReference>
<dbReference type="InterPro" id="IPR004603">
    <property type="entry name" value="DNA_mismatch_endonuc_vsr"/>
</dbReference>
<dbReference type="CDD" id="cd00221">
    <property type="entry name" value="Vsr"/>
    <property type="match status" value="1"/>
</dbReference>
<dbReference type="GO" id="GO:0006298">
    <property type="term" value="P:mismatch repair"/>
    <property type="evidence" value="ECO:0007669"/>
    <property type="project" value="InterPro"/>
</dbReference>
<evidence type="ECO:0000256" key="4">
    <source>
        <dbReference type="ARBA" id="ARBA00022801"/>
    </source>
</evidence>
<organism evidence="6">
    <name type="scientific">marine metagenome</name>
    <dbReference type="NCBI Taxonomy" id="408172"/>
    <lineage>
        <taxon>unclassified sequences</taxon>
        <taxon>metagenomes</taxon>
        <taxon>ecological metagenomes</taxon>
    </lineage>
</organism>
<dbReference type="AlphaFoldDB" id="A0A382ULT4"/>
<evidence type="ECO:0000313" key="6">
    <source>
        <dbReference type="EMBL" id="SVD35223.1"/>
    </source>
</evidence>
<dbReference type="GO" id="GO:0004519">
    <property type="term" value="F:endonuclease activity"/>
    <property type="evidence" value="ECO:0007669"/>
    <property type="project" value="UniProtKB-KW"/>
</dbReference>
<sequence>MSRIRSTDTGIERRLRYALWAKGFRYRKNYRRIIGTPDIVFVGKKVAVFCDSSFWHGRRWQQQKKRLKSNRDYWIAKIERNKARDRRVNRSLRRKGWVVIRFWDVDIEQKLPECVKRVSEALSNG</sequence>
<dbReference type="EMBL" id="UINC01145222">
    <property type="protein sequence ID" value="SVD35223.1"/>
    <property type="molecule type" value="Genomic_DNA"/>
</dbReference>